<name>A0A1G7LBV6_9BACT</name>
<feature type="transmembrane region" description="Helical" evidence="1">
    <location>
        <begin position="99"/>
        <end position="117"/>
    </location>
</feature>
<keyword evidence="1" id="KW-0812">Transmembrane</keyword>
<dbReference type="AlphaFoldDB" id="A0A1G7LBV6"/>
<feature type="transmembrane region" description="Helical" evidence="1">
    <location>
        <begin position="41"/>
        <end position="60"/>
    </location>
</feature>
<reference evidence="3" key="1">
    <citation type="submission" date="2016-10" db="EMBL/GenBank/DDBJ databases">
        <authorList>
            <person name="Varghese N."/>
            <person name="Submissions S."/>
        </authorList>
    </citation>
    <scope>NUCLEOTIDE SEQUENCE [LARGE SCALE GENOMIC DNA]</scope>
    <source>
        <strain evidence="3">GAS232</strain>
    </source>
</reference>
<evidence type="ECO:0000313" key="3">
    <source>
        <dbReference type="Proteomes" id="UP000182427"/>
    </source>
</evidence>
<gene>
    <name evidence="2" type="ORF">SAMN05444167_2489</name>
</gene>
<accession>A0A1G7LBV6</accession>
<dbReference type="Proteomes" id="UP000182427">
    <property type="component" value="Chromosome I"/>
</dbReference>
<organism evidence="2 3">
    <name type="scientific">Terriglobus roseus</name>
    <dbReference type="NCBI Taxonomy" id="392734"/>
    <lineage>
        <taxon>Bacteria</taxon>
        <taxon>Pseudomonadati</taxon>
        <taxon>Acidobacteriota</taxon>
        <taxon>Terriglobia</taxon>
        <taxon>Terriglobales</taxon>
        <taxon>Acidobacteriaceae</taxon>
        <taxon>Terriglobus</taxon>
    </lineage>
</organism>
<evidence type="ECO:0000256" key="1">
    <source>
        <dbReference type="SAM" id="Phobius"/>
    </source>
</evidence>
<sequence length="129" mass="15051">MKHSGNQKTSRLKDIGLYVLISLVVISFPLCALFLDWPWTPFMHWFGFFLCMAFLLGQFVMNNRDSWRKRSYWLPMASLLAINTLIFAIFFPIDKQVPVVVWFIIVSLETSLILWLSRTLDRNSGSLDS</sequence>
<keyword evidence="1" id="KW-1133">Transmembrane helix</keyword>
<keyword evidence="3" id="KW-1185">Reference proteome</keyword>
<feature type="transmembrane region" description="Helical" evidence="1">
    <location>
        <begin position="72"/>
        <end position="93"/>
    </location>
</feature>
<evidence type="ECO:0000313" key="2">
    <source>
        <dbReference type="EMBL" id="SDF46846.1"/>
    </source>
</evidence>
<feature type="transmembrane region" description="Helical" evidence="1">
    <location>
        <begin position="15"/>
        <end position="35"/>
    </location>
</feature>
<dbReference type="EMBL" id="LT629690">
    <property type="protein sequence ID" value="SDF46846.1"/>
    <property type="molecule type" value="Genomic_DNA"/>
</dbReference>
<proteinExistence type="predicted"/>
<protein>
    <submittedName>
        <fullName evidence="2">Uncharacterized protein</fullName>
    </submittedName>
</protein>
<keyword evidence="1" id="KW-0472">Membrane</keyword>